<evidence type="ECO:0000259" key="7">
    <source>
        <dbReference type="Pfam" id="PF00635"/>
    </source>
</evidence>
<dbReference type="EMBL" id="HBUF01273548">
    <property type="protein sequence ID" value="CAG6685833.1"/>
    <property type="molecule type" value="Transcribed_RNA"/>
</dbReference>
<keyword evidence="3 6" id="KW-1133">Transmembrane helix</keyword>
<keyword evidence="2 6" id="KW-0812">Transmembrane</keyword>
<evidence type="ECO:0000256" key="2">
    <source>
        <dbReference type="ARBA" id="ARBA00022692"/>
    </source>
</evidence>
<dbReference type="InterPro" id="IPR000535">
    <property type="entry name" value="MSP_dom"/>
</dbReference>
<dbReference type="EMBL" id="HBUF01273545">
    <property type="protein sequence ID" value="CAG6685827.1"/>
    <property type="molecule type" value="Transcribed_RNA"/>
</dbReference>
<dbReference type="Pfam" id="PF00635">
    <property type="entry name" value="Motile_Sperm"/>
    <property type="match status" value="1"/>
</dbReference>
<proteinExistence type="predicted"/>
<feature type="compositionally biased region" description="Polar residues" evidence="5">
    <location>
        <begin position="126"/>
        <end position="146"/>
    </location>
</feature>
<name>A0A8D8X841_9HEMI</name>
<comment type="subcellular location">
    <subcellularLocation>
        <location evidence="1">Membrane</location>
        <topology evidence="1">Multi-pass membrane protein</topology>
    </subcellularLocation>
</comment>
<dbReference type="EMBL" id="HBUF01563461">
    <property type="protein sequence ID" value="CAG6763473.1"/>
    <property type="molecule type" value="Transcribed_RNA"/>
</dbReference>
<dbReference type="InterPro" id="IPR008962">
    <property type="entry name" value="PapD-like_sf"/>
</dbReference>
<dbReference type="AlphaFoldDB" id="A0A8D8X841"/>
<dbReference type="EMBL" id="HBUF01273546">
    <property type="protein sequence ID" value="CAG6685829.1"/>
    <property type="molecule type" value="Transcribed_RNA"/>
</dbReference>
<feature type="domain" description="MSP" evidence="7">
    <location>
        <begin position="15"/>
        <end position="100"/>
    </location>
</feature>
<evidence type="ECO:0000256" key="5">
    <source>
        <dbReference type="SAM" id="MobiDB-lite"/>
    </source>
</evidence>
<feature type="transmembrane region" description="Helical" evidence="6">
    <location>
        <begin position="163"/>
        <end position="180"/>
    </location>
</feature>
<dbReference type="InterPro" id="IPR039283">
    <property type="entry name" value="MOSPD1/3"/>
</dbReference>
<dbReference type="PANTHER" id="PTHR34441:SF1">
    <property type="entry name" value="MOTILE SPERM DOMAIN-CONTAINING 1"/>
    <property type="match status" value="1"/>
</dbReference>
<dbReference type="GO" id="GO:0016020">
    <property type="term" value="C:membrane"/>
    <property type="evidence" value="ECO:0007669"/>
    <property type="project" value="UniProtKB-SubCell"/>
</dbReference>
<evidence type="ECO:0000256" key="6">
    <source>
        <dbReference type="SAM" id="Phobius"/>
    </source>
</evidence>
<dbReference type="SUPFAM" id="SSF49354">
    <property type="entry name" value="PapD-like"/>
    <property type="match status" value="1"/>
</dbReference>
<sequence>MQAGWALQGNIPVFVSTTEVILYAGDPRKHTSTVTVLNPYDIDISYQVFSTVTGDEKYTVVEPHGSIKPKHCKDFILRHNAPYPSNCGVVDKFRIKIYDNTTKQFLGKTTISATLQAGLPPKDDTTPSLSSAKSSRVEKTAQNQTEIAHKASCPQRRTENPNYPFIISLGVVCFCAVILFPTDRTSCQGDPSSQYTLTDHTKCICTFILGMVALTIFRP</sequence>
<protein>
    <submittedName>
        <fullName evidence="8">Motile sperm domain-containing protein 1</fullName>
    </submittedName>
</protein>
<evidence type="ECO:0000256" key="3">
    <source>
        <dbReference type="ARBA" id="ARBA00022989"/>
    </source>
</evidence>
<dbReference type="EMBL" id="HBUF01169466">
    <property type="protein sequence ID" value="CAG6651871.1"/>
    <property type="molecule type" value="Transcribed_RNA"/>
</dbReference>
<dbReference type="GO" id="GO:0005737">
    <property type="term" value="C:cytoplasm"/>
    <property type="evidence" value="ECO:0007669"/>
    <property type="project" value="TreeGrafter"/>
</dbReference>
<organism evidence="8">
    <name type="scientific">Cacopsylla melanoneura</name>
    <dbReference type="NCBI Taxonomy" id="428564"/>
    <lineage>
        <taxon>Eukaryota</taxon>
        <taxon>Metazoa</taxon>
        <taxon>Ecdysozoa</taxon>
        <taxon>Arthropoda</taxon>
        <taxon>Hexapoda</taxon>
        <taxon>Insecta</taxon>
        <taxon>Pterygota</taxon>
        <taxon>Neoptera</taxon>
        <taxon>Paraneoptera</taxon>
        <taxon>Hemiptera</taxon>
        <taxon>Sternorrhyncha</taxon>
        <taxon>Psylloidea</taxon>
        <taxon>Psyllidae</taxon>
        <taxon>Psyllinae</taxon>
        <taxon>Cacopsylla</taxon>
    </lineage>
</organism>
<accession>A0A8D8X841</accession>
<dbReference type="PANTHER" id="PTHR34441">
    <property type="entry name" value="MOTILE SPERM DOMAIN-CONTAINING PROTEIN 1"/>
    <property type="match status" value="1"/>
</dbReference>
<feature type="region of interest" description="Disordered" evidence="5">
    <location>
        <begin position="117"/>
        <end position="153"/>
    </location>
</feature>
<dbReference type="EMBL" id="HBUF01169467">
    <property type="protein sequence ID" value="CAG6651872.1"/>
    <property type="molecule type" value="Transcribed_RNA"/>
</dbReference>
<keyword evidence="4 6" id="KW-0472">Membrane</keyword>
<evidence type="ECO:0000256" key="4">
    <source>
        <dbReference type="ARBA" id="ARBA00023136"/>
    </source>
</evidence>
<dbReference type="EMBL" id="HBUF01563464">
    <property type="protein sequence ID" value="CAG6763478.1"/>
    <property type="molecule type" value="Transcribed_RNA"/>
</dbReference>
<feature type="transmembrane region" description="Helical" evidence="6">
    <location>
        <begin position="201"/>
        <end position="217"/>
    </location>
</feature>
<dbReference type="EMBL" id="HBUF01273547">
    <property type="protein sequence ID" value="CAG6685831.1"/>
    <property type="molecule type" value="Transcribed_RNA"/>
</dbReference>
<evidence type="ECO:0000313" key="8">
    <source>
        <dbReference type="EMBL" id="CAG6685833.1"/>
    </source>
</evidence>
<dbReference type="EMBL" id="HBUF01563462">
    <property type="protein sequence ID" value="CAG6763475.1"/>
    <property type="molecule type" value="Transcribed_RNA"/>
</dbReference>
<reference evidence="8" key="1">
    <citation type="submission" date="2021-05" db="EMBL/GenBank/DDBJ databases">
        <authorList>
            <person name="Alioto T."/>
            <person name="Alioto T."/>
            <person name="Gomez Garrido J."/>
        </authorList>
    </citation>
    <scope>NUCLEOTIDE SEQUENCE</scope>
</reference>
<dbReference type="EMBL" id="HBUF01169465">
    <property type="protein sequence ID" value="CAG6651870.1"/>
    <property type="molecule type" value="Transcribed_RNA"/>
</dbReference>
<evidence type="ECO:0000256" key="1">
    <source>
        <dbReference type="ARBA" id="ARBA00004141"/>
    </source>
</evidence>